<organism evidence="2 3">
    <name type="scientific">Marasmiellus scandens</name>
    <dbReference type="NCBI Taxonomy" id="2682957"/>
    <lineage>
        <taxon>Eukaryota</taxon>
        <taxon>Fungi</taxon>
        <taxon>Dikarya</taxon>
        <taxon>Basidiomycota</taxon>
        <taxon>Agaricomycotina</taxon>
        <taxon>Agaricomycetes</taxon>
        <taxon>Agaricomycetidae</taxon>
        <taxon>Agaricales</taxon>
        <taxon>Marasmiineae</taxon>
        <taxon>Omphalotaceae</taxon>
        <taxon>Marasmiellus</taxon>
    </lineage>
</organism>
<evidence type="ECO:0000313" key="2">
    <source>
        <dbReference type="EMBL" id="KAK7437943.1"/>
    </source>
</evidence>
<accession>A0ABR1ISZ2</accession>
<protein>
    <recommendedName>
        <fullName evidence="1">AB hydrolase-1 domain-containing protein</fullName>
    </recommendedName>
</protein>
<dbReference type="InterPro" id="IPR029058">
    <property type="entry name" value="AB_hydrolase_fold"/>
</dbReference>
<feature type="domain" description="AB hydrolase-1" evidence="1">
    <location>
        <begin position="55"/>
        <end position="156"/>
    </location>
</feature>
<comment type="caution">
    <text evidence="2">The sequence shown here is derived from an EMBL/GenBank/DDBJ whole genome shotgun (WGS) entry which is preliminary data.</text>
</comment>
<evidence type="ECO:0000313" key="3">
    <source>
        <dbReference type="Proteomes" id="UP001498398"/>
    </source>
</evidence>
<dbReference type="Pfam" id="PF00561">
    <property type="entry name" value="Abhydrolase_1"/>
    <property type="match status" value="1"/>
</dbReference>
<sequence>MPFVKFKSSSGKTEFRYNIATPSSASAKSIEKNLPTVLMLHPVYIAQEIFHLQHLDAQLRKFNLVTLDYRMHGETRGENPPSNYRQAEAAEDIAKFMDALKLPPCHIVGLSLGTIIGLQLAVSYPSKVRSLFLMSPLGTEEPEDVAGGRVEIYDCWCEGIQATPTNKETLMDALYGALQLAFSNRTSSLITAYTNCLYAGARKSWIPKNFPAFRAVTLDIFIERKRYSVDTLSAALKDIPVALIHGMQDVAYDLTYTEQFMRQLQDAGVSVKLYKVDDQPHFLNVDTKEPEVNSIMHDFLVENSKEKVAPVLKEVVSPWGAALREHGWDPEEDEDDGMI</sequence>
<name>A0ABR1ISZ2_9AGAR</name>
<dbReference type="InterPro" id="IPR000073">
    <property type="entry name" value="AB_hydrolase_1"/>
</dbReference>
<dbReference type="PANTHER" id="PTHR43798:SF33">
    <property type="entry name" value="HYDROLASE, PUTATIVE (AFU_ORTHOLOGUE AFUA_2G14860)-RELATED"/>
    <property type="match status" value="1"/>
</dbReference>
<dbReference type="Gene3D" id="3.40.50.1820">
    <property type="entry name" value="alpha/beta hydrolase"/>
    <property type="match status" value="1"/>
</dbReference>
<gene>
    <name evidence="2" type="ORF">VKT23_018378</name>
</gene>
<evidence type="ECO:0000259" key="1">
    <source>
        <dbReference type="Pfam" id="PF00561"/>
    </source>
</evidence>
<dbReference type="SUPFAM" id="SSF53474">
    <property type="entry name" value="alpha/beta-Hydrolases"/>
    <property type="match status" value="1"/>
</dbReference>
<keyword evidence="3" id="KW-1185">Reference proteome</keyword>
<dbReference type="EMBL" id="JBANRG010000082">
    <property type="protein sequence ID" value="KAK7437943.1"/>
    <property type="molecule type" value="Genomic_DNA"/>
</dbReference>
<dbReference type="InterPro" id="IPR050266">
    <property type="entry name" value="AB_hydrolase_sf"/>
</dbReference>
<proteinExistence type="predicted"/>
<dbReference type="PANTHER" id="PTHR43798">
    <property type="entry name" value="MONOACYLGLYCEROL LIPASE"/>
    <property type="match status" value="1"/>
</dbReference>
<dbReference type="Proteomes" id="UP001498398">
    <property type="component" value="Unassembled WGS sequence"/>
</dbReference>
<reference evidence="2 3" key="1">
    <citation type="submission" date="2024-01" db="EMBL/GenBank/DDBJ databases">
        <title>A draft genome for the cacao thread blight pathogen Marasmiellus scandens.</title>
        <authorList>
            <person name="Baruah I.K."/>
            <person name="Leung J."/>
            <person name="Bukari Y."/>
            <person name="Amoako-Attah I."/>
            <person name="Meinhardt L.W."/>
            <person name="Bailey B.A."/>
            <person name="Cohen S.P."/>
        </authorList>
    </citation>
    <scope>NUCLEOTIDE SEQUENCE [LARGE SCALE GENOMIC DNA]</scope>
    <source>
        <strain evidence="2 3">GH-19</strain>
    </source>
</reference>